<reference evidence="3" key="1">
    <citation type="submission" date="2019-04" db="EMBL/GenBank/DDBJ databases">
        <title>Friends and foes A comparative genomics studyof 23 Aspergillus species from section Flavi.</title>
        <authorList>
            <consortium name="DOE Joint Genome Institute"/>
            <person name="Kjaerbolling I."/>
            <person name="Vesth T."/>
            <person name="Frisvad J.C."/>
            <person name="Nybo J.L."/>
            <person name="Theobald S."/>
            <person name="Kildgaard S."/>
            <person name="Isbrandt T."/>
            <person name="Kuo A."/>
            <person name="Sato A."/>
            <person name="Lyhne E.K."/>
            <person name="Kogle M.E."/>
            <person name="Wiebenga A."/>
            <person name="Kun R.S."/>
            <person name="Lubbers R.J."/>
            <person name="Makela M.R."/>
            <person name="Barry K."/>
            <person name="Chovatia M."/>
            <person name="Clum A."/>
            <person name="Daum C."/>
            <person name="Haridas S."/>
            <person name="He G."/>
            <person name="LaButti K."/>
            <person name="Lipzen A."/>
            <person name="Mondo S."/>
            <person name="Riley R."/>
            <person name="Salamov A."/>
            <person name="Simmons B.A."/>
            <person name="Magnuson J.K."/>
            <person name="Henrissat B."/>
            <person name="Mortensen U.H."/>
            <person name="Larsen T.O."/>
            <person name="Devries R.P."/>
            <person name="Grigoriev I.V."/>
            <person name="Machida M."/>
            <person name="Baker S.E."/>
            <person name="Andersen M.R."/>
        </authorList>
    </citation>
    <scope>NUCLEOTIDE SEQUENCE [LARGE SCALE GENOMIC DNA]</scope>
    <source>
        <strain evidence="3">CBS 130017</strain>
    </source>
</reference>
<evidence type="ECO:0000256" key="1">
    <source>
        <dbReference type="SAM" id="SignalP"/>
    </source>
</evidence>
<feature type="signal peptide" evidence="1">
    <location>
        <begin position="1"/>
        <end position="19"/>
    </location>
</feature>
<keyword evidence="3" id="KW-1185">Reference proteome</keyword>
<evidence type="ECO:0000313" key="3">
    <source>
        <dbReference type="Proteomes" id="UP000325945"/>
    </source>
</evidence>
<proteinExistence type="predicted"/>
<keyword evidence="1" id="KW-0732">Signal</keyword>
<dbReference type="Proteomes" id="UP000325945">
    <property type="component" value="Unassembled WGS sequence"/>
</dbReference>
<sequence>MLALIGPVFHLMGFHIAYGSSTHKAADVNCQALLGLIENMGLSCCLIRGVQANDRSSRVFVRSQSFRLKAGRCKEAEDNHKTNEASISVGAQILILEVAQDIATSDKDPSYSLPELSLEHHILREIDMAKETGRALPSYYPSEDQKALSNGFICFDDVVRFEGPEVDMFDRLHLHLQHIREEPLGEWKSEEQCPHRLQ</sequence>
<evidence type="ECO:0000313" key="2">
    <source>
        <dbReference type="EMBL" id="KAE8323856.1"/>
    </source>
</evidence>
<dbReference type="EMBL" id="ML741824">
    <property type="protein sequence ID" value="KAE8323856.1"/>
    <property type="molecule type" value="Genomic_DNA"/>
</dbReference>
<feature type="chain" id="PRO_5025032819" evidence="1">
    <location>
        <begin position="20"/>
        <end position="198"/>
    </location>
</feature>
<accession>A0A5N6WUQ4</accession>
<organism evidence="2 3">
    <name type="scientific">Aspergillus sergii</name>
    <dbReference type="NCBI Taxonomy" id="1034303"/>
    <lineage>
        <taxon>Eukaryota</taxon>
        <taxon>Fungi</taxon>
        <taxon>Dikarya</taxon>
        <taxon>Ascomycota</taxon>
        <taxon>Pezizomycotina</taxon>
        <taxon>Eurotiomycetes</taxon>
        <taxon>Eurotiomycetidae</taxon>
        <taxon>Eurotiales</taxon>
        <taxon>Aspergillaceae</taxon>
        <taxon>Aspergillus</taxon>
        <taxon>Aspergillus subgen. Circumdati</taxon>
    </lineage>
</organism>
<protein>
    <submittedName>
        <fullName evidence="2">Uncharacterized protein</fullName>
    </submittedName>
</protein>
<gene>
    <name evidence="2" type="ORF">BDV39DRAFT_208373</name>
</gene>
<dbReference type="AlphaFoldDB" id="A0A5N6WUQ4"/>
<name>A0A5N6WUQ4_9EURO</name>